<dbReference type="Proteomes" id="UP000004671">
    <property type="component" value="Chromosome"/>
</dbReference>
<dbReference type="Gene3D" id="3.40.50.620">
    <property type="entry name" value="HUPs"/>
    <property type="match status" value="1"/>
</dbReference>
<keyword evidence="5" id="KW-0249">Electron transport</keyword>
<reference evidence="11 14" key="2">
    <citation type="submission" date="2016-11" db="EMBL/GenBank/DDBJ databases">
        <title>Genomic analysis of Caldithrix abyssi and proposal of a novel bacterial phylum Caldithrichaeota.</title>
        <authorList>
            <person name="Kublanov I."/>
            <person name="Sigalova O."/>
            <person name="Gavrilov S."/>
            <person name="Lebedinsky A."/>
            <person name="Ivanova N."/>
            <person name="Daum C."/>
            <person name="Reddy T."/>
            <person name="Klenk H.P."/>
            <person name="Goker M."/>
            <person name="Reva O."/>
            <person name="Miroshnichenko M."/>
            <person name="Kyprides N."/>
            <person name="Woyke T."/>
            <person name="Gelfand M."/>
        </authorList>
    </citation>
    <scope>NUCLEOTIDE SEQUENCE [LARGE SCALE GENOMIC DNA]</scope>
    <source>
        <strain evidence="11 14">LF13</strain>
    </source>
</reference>
<evidence type="ECO:0000313" key="12">
    <source>
        <dbReference type="EMBL" id="EHO41196.1"/>
    </source>
</evidence>
<dbReference type="EMBL" id="CM001402">
    <property type="protein sequence ID" value="EHO41196.1"/>
    <property type="molecule type" value="Genomic_DNA"/>
</dbReference>
<feature type="binding site" evidence="9">
    <location>
        <begin position="244"/>
        <end position="248"/>
    </location>
    <ligand>
        <name>FAD</name>
        <dbReference type="ChEBI" id="CHEBI:57692"/>
    </ligand>
</feature>
<sequence>MKMLIYGEHRDGQIRKITFENITLARQLGAEFEVVFIGQVNDNFKEQAAKYGASKVLFVKNEKLNTYSPDGYAKVLMRIIKDRTPDVLLMGATATGKDLAPRVSALLNAPMATDCIKVELENGQLKLVRPMYAGKVRANIQLNGDLQIVTVRPNVYQASEQAVDAGSEEISVEAPDFKAIVKEIVSGAKEKLDVTEADIIVSGGRGMKGPENWHLIEELASLLGAATGASRAAVDAGWRPHDEQVGQTGKTVSPTLYIAVGISGAIQHLAGMSSSKYIVAINKDPEAPIFKIADYGIVADLFEVLPRMIEELKKMKN</sequence>
<dbReference type="InterPro" id="IPR018206">
    <property type="entry name" value="ETF_asu_C_CS"/>
</dbReference>
<name>H1XR45_CALAY</name>
<evidence type="ECO:0000256" key="5">
    <source>
        <dbReference type="ARBA" id="ARBA00022982"/>
    </source>
</evidence>
<keyword evidence="13" id="KW-1185">Reference proteome</keyword>
<dbReference type="OrthoDB" id="9770286at2"/>
<evidence type="ECO:0000313" key="11">
    <source>
        <dbReference type="EMBL" id="APF17045.1"/>
    </source>
</evidence>
<dbReference type="InterPro" id="IPR001308">
    <property type="entry name" value="ETF_a/FixB"/>
</dbReference>
<dbReference type="GO" id="GO:0009055">
    <property type="term" value="F:electron transfer activity"/>
    <property type="evidence" value="ECO:0007669"/>
    <property type="project" value="InterPro"/>
</dbReference>
<organism evidence="12 13">
    <name type="scientific">Caldithrix abyssi DSM 13497</name>
    <dbReference type="NCBI Taxonomy" id="880073"/>
    <lineage>
        <taxon>Bacteria</taxon>
        <taxon>Pseudomonadati</taxon>
        <taxon>Calditrichota</taxon>
        <taxon>Calditrichia</taxon>
        <taxon>Calditrichales</taxon>
        <taxon>Calditrichaceae</taxon>
        <taxon>Caldithrix</taxon>
    </lineage>
</organism>
<evidence type="ECO:0000256" key="3">
    <source>
        <dbReference type="ARBA" id="ARBA00022630"/>
    </source>
</evidence>
<dbReference type="InParanoid" id="H1XR45"/>
<dbReference type="PANTHER" id="PTHR43153:SF1">
    <property type="entry name" value="ELECTRON TRANSFER FLAVOPROTEIN SUBUNIT ALPHA, MITOCHONDRIAL"/>
    <property type="match status" value="1"/>
</dbReference>
<dbReference type="FunCoup" id="H1XR45">
    <property type="interactions" value="416"/>
</dbReference>
<evidence type="ECO:0000256" key="6">
    <source>
        <dbReference type="ARBA" id="ARBA00025649"/>
    </source>
</evidence>
<feature type="binding site" evidence="9">
    <location>
        <begin position="261"/>
        <end position="268"/>
    </location>
    <ligand>
        <name>FAD</name>
        <dbReference type="ChEBI" id="CHEBI:57692"/>
    </ligand>
</feature>
<dbReference type="SUPFAM" id="SSF52467">
    <property type="entry name" value="DHS-like NAD/FAD-binding domain"/>
    <property type="match status" value="1"/>
</dbReference>
<keyword evidence="4 9" id="KW-0274">FAD</keyword>
<dbReference type="Pfam" id="PF00766">
    <property type="entry name" value="ETF_alpha"/>
    <property type="match status" value="1"/>
</dbReference>
<proteinExistence type="inferred from homology"/>
<dbReference type="EMBL" id="CP018099">
    <property type="protein sequence ID" value="APF17045.1"/>
    <property type="molecule type" value="Genomic_DNA"/>
</dbReference>
<dbReference type="KEGG" id="caby:Cabys_294"/>
<evidence type="ECO:0000256" key="2">
    <source>
        <dbReference type="ARBA" id="ARBA00022448"/>
    </source>
</evidence>
<comment type="similarity">
    <text evidence="1">Belongs to the ETF alpha-subunit/FixB family.</text>
</comment>
<evidence type="ECO:0000313" key="14">
    <source>
        <dbReference type="Proteomes" id="UP000183868"/>
    </source>
</evidence>
<comment type="function">
    <text evidence="6">The electron transfer flavoprotein serves as a specific electron acceptor for other dehydrogenases. It transfers the electrons to the main respiratory chain via ETF-ubiquinone oxidoreductase (ETF dehydrogenase).</text>
</comment>
<evidence type="ECO:0000259" key="10">
    <source>
        <dbReference type="SMART" id="SM00893"/>
    </source>
</evidence>
<dbReference type="SMART" id="SM00893">
    <property type="entry name" value="ETF"/>
    <property type="match status" value="1"/>
</dbReference>
<dbReference type="PROSITE" id="PS00696">
    <property type="entry name" value="ETF_ALPHA"/>
    <property type="match status" value="1"/>
</dbReference>
<keyword evidence="2" id="KW-0813">Transport</keyword>
<protein>
    <recommendedName>
        <fullName evidence="7">Electron transfer flavoprotein subunit alpha</fullName>
    </recommendedName>
    <alternativeName>
        <fullName evidence="8">Electron transfer flavoprotein large subunit</fullName>
    </alternativeName>
</protein>
<evidence type="ECO:0000256" key="4">
    <source>
        <dbReference type="ARBA" id="ARBA00022827"/>
    </source>
</evidence>
<comment type="cofactor">
    <cofactor evidence="9">
        <name>FAD</name>
        <dbReference type="ChEBI" id="CHEBI:57692"/>
    </cofactor>
    <text evidence="9">Binds 1 FAD per dimer.</text>
</comment>
<feature type="binding site" evidence="9">
    <location>
        <position position="282"/>
    </location>
    <ligand>
        <name>FAD</name>
        <dbReference type="ChEBI" id="CHEBI:57692"/>
    </ligand>
</feature>
<dbReference type="InterPro" id="IPR029035">
    <property type="entry name" value="DHS-like_NAD/FAD-binding_dom"/>
</dbReference>
<evidence type="ECO:0000313" key="13">
    <source>
        <dbReference type="Proteomes" id="UP000004671"/>
    </source>
</evidence>
<dbReference type="InterPro" id="IPR014729">
    <property type="entry name" value="Rossmann-like_a/b/a_fold"/>
</dbReference>
<feature type="binding site" evidence="9">
    <location>
        <position position="205"/>
    </location>
    <ligand>
        <name>FAD</name>
        <dbReference type="ChEBI" id="CHEBI:57692"/>
    </ligand>
</feature>
<dbReference type="STRING" id="880073.Cabys_294"/>
<feature type="binding site" evidence="9">
    <location>
        <begin position="230"/>
        <end position="231"/>
    </location>
    <ligand>
        <name>FAD</name>
        <dbReference type="ChEBI" id="CHEBI:57692"/>
    </ligand>
</feature>
<dbReference type="GO" id="GO:0050660">
    <property type="term" value="F:flavin adenine dinucleotide binding"/>
    <property type="evidence" value="ECO:0007669"/>
    <property type="project" value="InterPro"/>
</dbReference>
<dbReference type="AlphaFoldDB" id="H1XR45"/>
<keyword evidence="3" id="KW-0285">Flavoprotein</keyword>
<dbReference type="InterPro" id="IPR014731">
    <property type="entry name" value="ETF_asu_C"/>
</dbReference>
<reference evidence="12 13" key="1">
    <citation type="submission" date="2011-09" db="EMBL/GenBank/DDBJ databases">
        <title>The permanent draft genome of Caldithrix abyssi DSM 13497.</title>
        <authorList>
            <consortium name="US DOE Joint Genome Institute (JGI-PGF)"/>
            <person name="Lucas S."/>
            <person name="Han J."/>
            <person name="Lapidus A."/>
            <person name="Bruce D."/>
            <person name="Goodwin L."/>
            <person name="Pitluck S."/>
            <person name="Peters L."/>
            <person name="Kyrpides N."/>
            <person name="Mavromatis K."/>
            <person name="Ivanova N."/>
            <person name="Mikhailova N."/>
            <person name="Chertkov O."/>
            <person name="Detter J.C."/>
            <person name="Tapia R."/>
            <person name="Han C."/>
            <person name="Land M."/>
            <person name="Hauser L."/>
            <person name="Markowitz V."/>
            <person name="Cheng J.-F."/>
            <person name="Hugenholtz P."/>
            <person name="Woyke T."/>
            <person name="Wu D."/>
            <person name="Spring S."/>
            <person name="Brambilla E."/>
            <person name="Klenk H.-P."/>
            <person name="Eisen J.A."/>
        </authorList>
    </citation>
    <scope>NUCLEOTIDE SEQUENCE [LARGE SCALE GENOMIC DNA]</scope>
    <source>
        <strain evidence="12 13">DSM 13497</strain>
    </source>
</reference>
<dbReference type="RefSeq" id="WP_006928268.1">
    <property type="nucleotide sequence ID" value="NZ_CM001402.1"/>
</dbReference>
<dbReference type="InterPro" id="IPR014730">
    <property type="entry name" value="ETF_a/b_N"/>
</dbReference>
<dbReference type="Proteomes" id="UP000183868">
    <property type="component" value="Chromosome"/>
</dbReference>
<dbReference type="PIRSF" id="PIRSF000089">
    <property type="entry name" value="Electra_flavoP_a"/>
    <property type="match status" value="1"/>
</dbReference>
<dbReference type="FunFam" id="3.40.50.1220:FF:000001">
    <property type="entry name" value="Electron transfer flavoprotein, alpha subunit"/>
    <property type="match status" value="1"/>
</dbReference>
<accession>H1XR45</accession>
<dbReference type="Gene3D" id="3.40.50.1220">
    <property type="entry name" value="TPP-binding domain"/>
    <property type="match status" value="1"/>
</dbReference>
<dbReference type="GO" id="GO:0033539">
    <property type="term" value="P:fatty acid beta-oxidation using acyl-CoA dehydrogenase"/>
    <property type="evidence" value="ECO:0007669"/>
    <property type="project" value="TreeGrafter"/>
</dbReference>
<dbReference type="Pfam" id="PF01012">
    <property type="entry name" value="ETF"/>
    <property type="match status" value="1"/>
</dbReference>
<dbReference type="InterPro" id="IPR033947">
    <property type="entry name" value="ETF_alpha_N"/>
</dbReference>
<dbReference type="SUPFAM" id="SSF52402">
    <property type="entry name" value="Adenine nucleotide alpha hydrolases-like"/>
    <property type="match status" value="1"/>
</dbReference>
<dbReference type="eggNOG" id="COG2025">
    <property type="taxonomic scope" value="Bacteria"/>
</dbReference>
<evidence type="ECO:0000256" key="1">
    <source>
        <dbReference type="ARBA" id="ARBA00005817"/>
    </source>
</evidence>
<dbReference type="PaxDb" id="880073-Calab_1576"/>
<dbReference type="PANTHER" id="PTHR43153">
    <property type="entry name" value="ELECTRON TRANSFER FLAVOPROTEIN ALPHA"/>
    <property type="match status" value="1"/>
</dbReference>
<dbReference type="CDD" id="cd01715">
    <property type="entry name" value="ETF_alpha"/>
    <property type="match status" value="1"/>
</dbReference>
<evidence type="ECO:0000256" key="8">
    <source>
        <dbReference type="ARBA" id="ARBA00079299"/>
    </source>
</evidence>
<dbReference type="HOGENOM" id="CLU_034178_0_1_0"/>
<gene>
    <name evidence="11" type="ORF">Cabys_294</name>
    <name evidence="12" type="ORF">Calab_1576</name>
</gene>
<feature type="domain" description="Electron transfer flavoprotein alpha/beta-subunit N-terminal" evidence="10">
    <location>
        <begin position="3"/>
        <end position="190"/>
    </location>
</feature>
<evidence type="ECO:0000256" key="9">
    <source>
        <dbReference type="PIRSR" id="PIRSR000089-1"/>
    </source>
</evidence>
<evidence type="ECO:0000256" key="7">
    <source>
        <dbReference type="ARBA" id="ARBA00068674"/>
    </source>
</evidence>